<dbReference type="EMBL" id="JALJOV010000573">
    <property type="protein sequence ID" value="KAK9862667.1"/>
    <property type="molecule type" value="Genomic_DNA"/>
</dbReference>
<dbReference type="Pfam" id="PF23166">
    <property type="entry name" value="Ig_N_CWD1"/>
    <property type="match status" value="1"/>
</dbReference>
<keyword evidence="2" id="KW-0119">Carbohydrate metabolism</keyword>
<comment type="caution">
    <text evidence="6">The sequence shown here is derived from an EMBL/GenBank/DDBJ whole genome shotgun (WGS) entry which is preliminary data.</text>
</comment>
<evidence type="ECO:0000259" key="5">
    <source>
        <dbReference type="Pfam" id="PF23229"/>
    </source>
</evidence>
<name>A0AAW1T1X2_9CHLO</name>
<evidence type="ECO:0000256" key="2">
    <source>
        <dbReference type="ARBA" id="ARBA00023277"/>
    </source>
</evidence>
<dbReference type="Proteomes" id="UP001485043">
    <property type="component" value="Unassembled WGS sequence"/>
</dbReference>
<feature type="region of interest" description="Disordered" evidence="3">
    <location>
        <begin position="78"/>
        <end position="103"/>
    </location>
</feature>
<feature type="domain" description="DUF7067" evidence="5">
    <location>
        <begin position="197"/>
        <end position="247"/>
    </location>
</feature>
<keyword evidence="1" id="KW-0479">Metal-binding</keyword>
<dbReference type="Pfam" id="PF23229">
    <property type="entry name" value="DUF7067"/>
    <property type="match status" value="1"/>
</dbReference>
<dbReference type="InterPro" id="IPR056301">
    <property type="entry name" value="GWD-like_N_Ig"/>
</dbReference>
<dbReference type="InterPro" id="IPR055495">
    <property type="entry name" value="CWD_DUF7067"/>
</dbReference>
<reference evidence="6 7" key="1">
    <citation type="journal article" date="2024" name="Nat. Commun.">
        <title>Phylogenomics reveals the evolutionary origins of lichenization in chlorophyte algae.</title>
        <authorList>
            <person name="Puginier C."/>
            <person name="Libourel C."/>
            <person name="Otte J."/>
            <person name="Skaloud P."/>
            <person name="Haon M."/>
            <person name="Grisel S."/>
            <person name="Petersen M."/>
            <person name="Berrin J.G."/>
            <person name="Delaux P.M."/>
            <person name="Dal Grande F."/>
            <person name="Keller J."/>
        </authorList>
    </citation>
    <scope>NUCLEOTIDE SEQUENCE [LARGE SCALE GENOMIC DNA]</scope>
    <source>
        <strain evidence="6 7">SAG 2523</strain>
    </source>
</reference>
<dbReference type="PANTHER" id="PTHR46999">
    <property type="entry name" value="ALPHA-GLUCAN WATER DIKINASE 1, CHLOROPLASTIC-RELATED"/>
    <property type="match status" value="1"/>
</dbReference>
<evidence type="ECO:0000313" key="7">
    <source>
        <dbReference type="Proteomes" id="UP001485043"/>
    </source>
</evidence>
<feature type="region of interest" description="Disordered" evidence="3">
    <location>
        <begin position="167"/>
        <end position="192"/>
    </location>
</feature>
<accession>A0AAW1T1X2</accession>
<evidence type="ECO:0000259" key="4">
    <source>
        <dbReference type="Pfam" id="PF23166"/>
    </source>
</evidence>
<dbReference type="GO" id="GO:0046872">
    <property type="term" value="F:metal ion binding"/>
    <property type="evidence" value="ECO:0007669"/>
    <property type="project" value="UniProtKB-KW"/>
</dbReference>
<feature type="domain" description="Alpha-glucan water dikinase-like N-terminal Ig-like" evidence="4">
    <location>
        <begin position="84"/>
        <end position="160"/>
    </location>
</feature>
<proteinExistence type="predicted"/>
<dbReference type="PANTHER" id="PTHR46999:SF1">
    <property type="entry name" value="ALPHA-GLUCAN WATER DIKINASE 1, CHLOROPLASTIC"/>
    <property type="match status" value="1"/>
</dbReference>
<keyword evidence="7" id="KW-1185">Reference proteome</keyword>
<feature type="region of interest" description="Disordered" evidence="3">
    <location>
        <begin position="260"/>
        <end position="281"/>
    </location>
</feature>
<sequence length="321" mass="35227">MGSSPRPVLLRPLVRGQAPRELNCHAGRSCPGRFSSGALRTRRHIVVHAAAASSASKTFKRQYPLGKQNQLEVEVEQGEAGDQKDYQGGWRLPGSTARPDGTTQYKDRALQTPWRPNGSGQQLQLQFDGPEASEALNFVIKDNGTGRWYDYNGSNFHVPLSFNPGEEAEAAMSKPKESKAPATQAPLQDNQLPQLPDELCGIWAYITWEAAGCPNRSQEESSREFQNAIKELKDFLRHHVSVDELWKVAHGEIKYADFKRAQKEQPQAQAPPSSSPPAKKDVRVPEELVGIQAYIIPLLNGGGELGGAWGLSRTLAGATPE</sequence>
<organism evidence="6 7">
    <name type="scientific">Apatococcus fuscideae</name>
    <dbReference type="NCBI Taxonomy" id="2026836"/>
    <lineage>
        <taxon>Eukaryota</taxon>
        <taxon>Viridiplantae</taxon>
        <taxon>Chlorophyta</taxon>
        <taxon>core chlorophytes</taxon>
        <taxon>Trebouxiophyceae</taxon>
        <taxon>Chlorellales</taxon>
        <taxon>Chlorellaceae</taxon>
        <taxon>Apatococcus</taxon>
    </lineage>
</organism>
<protein>
    <submittedName>
        <fullName evidence="6">Uncharacterized protein</fullName>
    </submittedName>
</protein>
<dbReference type="AlphaFoldDB" id="A0AAW1T1X2"/>
<evidence type="ECO:0000256" key="1">
    <source>
        <dbReference type="ARBA" id="ARBA00022723"/>
    </source>
</evidence>
<evidence type="ECO:0000256" key="3">
    <source>
        <dbReference type="SAM" id="MobiDB-lite"/>
    </source>
</evidence>
<gene>
    <name evidence="6" type="ORF">WJX84_011161</name>
</gene>
<evidence type="ECO:0000313" key="6">
    <source>
        <dbReference type="EMBL" id="KAK9862667.1"/>
    </source>
</evidence>